<sequence length="205" mass="22644">MKKIKRISTILLAVMMVTIMLVGCGTKATPEESAKIFLDLLLKDDKTNMDKIGMKEEDYTEFRSSFDDGMMMAFGNSGLDESILTDDIKNSFKKDIITGLTKVEYEVVSASTDKDTAKVQVKIKGFDMKKITENGQSEIMKKVTENPSMTKQQIYTEAFKLIGGSMASGILKEEPQTVTITLTKKGGAWLPGEDDVVTLMKAIGQ</sequence>
<protein>
    <recommendedName>
        <fullName evidence="2">DUF5105 domain-containing protein</fullName>
    </recommendedName>
</protein>
<proteinExistence type="predicted"/>
<dbReference type="Pfam" id="PF17118">
    <property type="entry name" value="DUF5105"/>
    <property type="match status" value="1"/>
</dbReference>
<evidence type="ECO:0000313" key="3">
    <source>
        <dbReference type="EMBL" id="AJG99989.1"/>
    </source>
</evidence>
<organism evidence="3 4">
    <name type="scientific">Clostridium beijerinckii</name>
    <name type="common">Clostridium MP</name>
    <dbReference type="NCBI Taxonomy" id="1520"/>
    <lineage>
        <taxon>Bacteria</taxon>
        <taxon>Bacillati</taxon>
        <taxon>Bacillota</taxon>
        <taxon>Clostridia</taxon>
        <taxon>Eubacteriales</taxon>
        <taxon>Clostridiaceae</taxon>
        <taxon>Clostridium</taxon>
    </lineage>
</organism>
<keyword evidence="1" id="KW-0732">Signal</keyword>
<dbReference type="OrthoDB" id="1906546at2"/>
<reference evidence="4" key="1">
    <citation type="submission" date="2014-12" db="EMBL/GenBank/DDBJ databases">
        <title>Genome sequence of Clostridium beijerinckii strain 59B.</title>
        <authorList>
            <person name="Little G.T."/>
            <person name="Minton N.P."/>
        </authorList>
    </citation>
    <scope>NUCLEOTIDE SEQUENCE [LARGE SCALE GENOMIC DNA]</scope>
    <source>
        <strain evidence="4">59B</strain>
    </source>
</reference>
<feature type="chain" id="PRO_5002105740" description="DUF5105 domain-containing protein" evidence="1">
    <location>
        <begin position="29"/>
        <end position="205"/>
    </location>
</feature>
<evidence type="ECO:0000259" key="2">
    <source>
        <dbReference type="Pfam" id="PF17118"/>
    </source>
</evidence>
<gene>
    <name evidence="3" type="ORF">LF65_03427</name>
</gene>
<dbReference type="RefSeq" id="WP_041897456.1">
    <property type="nucleotide sequence ID" value="NZ_CP010086.2"/>
</dbReference>
<dbReference type="AlphaFoldDB" id="A0A0B5QCN5"/>
<feature type="domain" description="DUF5105" evidence="2">
    <location>
        <begin position="30"/>
        <end position="190"/>
    </location>
</feature>
<accession>A0A0B5QCN5</accession>
<feature type="signal peptide" evidence="1">
    <location>
        <begin position="1"/>
        <end position="28"/>
    </location>
</feature>
<dbReference type="PROSITE" id="PS51257">
    <property type="entry name" value="PROKAR_LIPOPROTEIN"/>
    <property type="match status" value="1"/>
</dbReference>
<evidence type="ECO:0000256" key="1">
    <source>
        <dbReference type="SAM" id="SignalP"/>
    </source>
</evidence>
<evidence type="ECO:0000313" key="4">
    <source>
        <dbReference type="Proteomes" id="UP000031866"/>
    </source>
</evidence>
<dbReference type="Proteomes" id="UP000031866">
    <property type="component" value="Chromosome"/>
</dbReference>
<name>A0A0B5QCN5_CLOBE</name>
<dbReference type="KEGG" id="cbei:LF65_03427"/>
<dbReference type="EMBL" id="CP010086">
    <property type="protein sequence ID" value="AJG99989.1"/>
    <property type="molecule type" value="Genomic_DNA"/>
</dbReference>
<dbReference type="InterPro" id="IPR031343">
    <property type="entry name" value="DUF5105"/>
</dbReference>